<organism evidence="1 2">
    <name type="scientific">Pisolithus tinctorius Marx 270</name>
    <dbReference type="NCBI Taxonomy" id="870435"/>
    <lineage>
        <taxon>Eukaryota</taxon>
        <taxon>Fungi</taxon>
        <taxon>Dikarya</taxon>
        <taxon>Basidiomycota</taxon>
        <taxon>Agaricomycotina</taxon>
        <taxon>Agaricomycetes</taxon>
        <taxon>Agaricomycetidae</taxon>
        <taxon>Boletales</taxon>
        <taxon>Sclerodermatineae</taxon>
        <taxon>Pisolithaceae</taxon>
        <taxon>Pisolithus</taxon>
    </lineage>
</organism>
<dbReference type="HOGENOM" id="CLU_2661326_0_0_1"/>
<dbReference type="STRING" id="870435.A0A0C3KM14"/>
<keyword evidence="2" id="KW-1185">Reference proteome</keyword>
<name>A0A0C3KM14_PISTI</name>
<reference evidence="1 2" key="1">
    <citation type="submission" date="2014-04" db="EMBL/GenBank/DDBJ databases">
        <authorList>
            <consortium name="DOE Joint Genome Institute"/>
            <person name="Kuo A."/>
            <person name="Kohler A."/>
            <person name="Costa M.D."/>
            <person name="Nagy L.G."/>
            <person name="Floudas D."/>
            <person name="Copeland A."/>
            <person name="Barry K.W."/>
            <person name="Cichocki N."/>
            <person name="Veneault-Fourrey C."/>
            <person name="LaButti K."/>
            <person name="Lindquist E.A."/>
            <person name="Lipzen A."/>
            <person name="Lundell T."/>
            <person name="Morin E."/>
            <person name="Murat C."/>
            <person name="Sun H."/>
            <person name="Tunlid A."/>
            <person name="Henrissat B."/>
            <person name="Grigoriev I.V."/>
            <person name="Hibbett D.S."/>
            <person name="Martin F."/>
            <person name="Nordberg H.P."/>
            <person name="Cantor M.N."/>
            <person name="Hua S.X."/>
        </authorList>
    </citation>
    <scope>NUCLEOTIDE SEQUENCE [LARGE SCALE GENOMIC DNA]</scope>
    <source>
        <strain evidence="1 2">Marx 270</strain>
    </source>
</reference>
<dbReference type="SUPFAM" id="SSF53686">
    <property type="entry name" value="Tryptophan synthase beta subunit-like PLP-dependent enzymes"/>
    <property type="match status" value="1"/>
</dbReference>
<dbReference type="InParanoid" id="A0A0C3KM14"/>
<evidence type="ECO:0000313" key="1">
    <source>
        <dbReference type="EMBL" id="KIO10652.1"/>
    </source>
</evidence>
<reference evidence="2" key="2">
    <citation type="submission" date="2015-01" db="EMBL/GenBank/DDBJ databases">
        <title>Evolutionary Origins and Diversification of the Mycorrhizal Mutualists.</title>
        <authorList>
            <consortium name="DOE Joint Genome Institute"/>
            <consortium name="Mycorrhizal Genomics Consortium"/>
            <person name="Kohler A."/>
            <person name="Kuo A."/>
            <person name="Nagy L.G."/>
            <person name="Floudas D."/>
            <person name="Copeland A."/>
            <person name="Barry K.W."/>
            <person name="Cichocki N."/>
            <person name="Veneault-Fourrey C."/>
            <person name="LaButti K."/>
            <person name="Lindquist E.A."/>
            <person name="Lipzen A."/>
            <person name="Lundell T."/>
            <person name="Morin E."/>
            <person name="Murat C."/>
            <person name="Riley R."/>
            <person name="Ohm R."/>
            <person name="Sun H."/>
            <person name="Tunlid A."/>
            <person name="Henrissat B."/>
            <person name="Grigoriev I.V."/>
            <person name="Hibbett D.S."/>
            <person name="Martin F."/>
        </authorList>
    </citation>
    <scope>NUCLEOTIDE SEQUENCE [LARGE SCALE GENOMIC DNA]</scope>
    <source>
        <strain evidence="2">Marx 270</strain>
    </source>
</reference>
<evidence type="ECO:0000313" key="2">
    <source>
        <dbReference type="Proteomes" id="UP000054217"/>
    </source>
</evidence>
<dbReference type="InterPro" id="IPR036052">
    <property type="entry name" value="TrpB-like_PALP_sf"/>
</dbReference>
<dbReference type="EMBL" id="KN831951">
    <property type="protein sequence ID" value="KIO10652.1"/>
    <property type="molecule type" value="Genomic_DNA"/>
</dbReference>
<accession>A0A0C3KM14</accession>
<sequence length="76" mass="8212">VVLVEADSKTLVEAVNKAVRDWDAKLTTTHFLIISLIHSCEIKAQMREVTGEFLDIIPDTSVHLVSIEAGGDGAHG</sequence>
<proteinExistence type="predicted"/>
<dbReference type="Gene3D" id="3.40.50.1100">
    <property type="match status" value="1"/>
</dbReference>
<dbReference type="AlphaFoldDB" id="A0A0C3KM14"/>
<feature type="non-terminal residue" evidence="1">
    <location>
        <position position="1"/>
    </location>
</feature>
<dbReference type="Proteomes" id="UP000054217">
    <property type="component" value="Unassembled WGS sequence"/>
</dbReference>
<gene>
    <name evidence="1" type="ORF">M404DRAFT_128307</name>
</gene>
<protein>
    <submittedName>
        <fullName evidence="1">Uncharacterized protein</fullName>
    </submittedName>
</protein>